<dbReference type="AlphaFoldDB" id="A0A395LI57"/>
<organism evidence="1 2">
    <name type="scientific">Alteriqipengyuania lutimaris</name>
    <dbReference type="NCBI Taxonomy" id="1538146"/>
    <lineage>
        <taxon>Bacteria</taxon>
        <taxon>Pseudomonadati</taxon>
        <taxon>Pseudomonadota</taxon>
        <taxon>Alphaproteobacteria</taxon>
        <taxon>Sphingomonadales</taxon>
        <taxon>Erythrobacteraceae</taxon>
        <taxon>Alteriqipengyuania</taxon>
    </lineage>
</organism>
<comment type="caution">
    <text evidence="1">The sequence shown here is derived from an EMBL/GenBank/DDBJ whole genome shotgun (WGS) entry which is preliminary data.</text>
</comment>
<evidence type="ECO:0000313" key="1">
    <source>
        <dbReference type="EMBL" id="RDS75947.1"/>
    </source>
</evidence>
<dbReference type="EMBL" id="QRBB01000002">
    <property type="protein sequence ID" value="RDS75947.1"/>
    <property type="molecule type" value="Genomic_DNA"/>
</dbReference>
<gene>
    <name evidence="1" type="ORF">DL238_14845</name>
</gene>
<protein>
    <submittedName>
        <fullName evidence="1">Uncharacterized protein</fullName>
    </submittedName>
</protein>
<dbReference type="RefSeq" id="WP_115493212.1">
    <property type="nucleotide sequence ID" value="NZ_JACHWW010000002.1"/>
</dbReference>
<evidence type="ECO:0000313" key="2">
    <source>
        <dbReference type="Proteomes" id="UP000254101"/>
    </source>
</evidence>
<reference evidence="1 2" key="1">
    <citation type="submission" date="2018-07" db="EMBL/GenBank/DDBJ databases">
        <title>Erythrobacter nanhaiensis sp. nov., a novel member of the genus Erythrobacter isolated from the South China Sea.</title>
        <authorList>
            <person name="Chen X."/>
            <person name="Liu J."/>
        </authorList>
    </citation>
    <scope>NUCLEOTIDE SEQUENCE [LARGE SCALE GENOMIC DNA]</scope>
    <source>
        <strain evidence="1 2">S-5</strain>
    </source>
</reference>
<name>A0A395LI57_9SPHN</name>
<proteinExistence type="predicted"/>
<accession>A0A395LI57</accession>
<dbReference type="Proteomes" id="UP000254101">
    <property type="component" value="Unassembled WGS sequence"/>
</dbReference>
<sequence>MANPCPPLSLLVSDTTAELLEWAAATAILYAKCQARHRGAVASYAAARATAIEANGKAPED</sequence>
<keyword evidence="2" id="KW-1185">Reference proteome</keyword>